<evidence type="ECO:0000256" key="4">
    <source>
        <dbReference type="ARBA" id="ARBA00022692"/>
    </source>
</evidence>
<evidence type="ECO:0000256" key="1">
    <source>
        <dbReference type="ARBA" id="ARBA00004448"/>
    </source>
</evidence>
<name>A0ABP0HG88_9DINO</name>
<dbReference type="Pfam" id="PF00153">
    <property type="entry name" value="Mito_carr"/>
    <property type="match status" value="3"/>
</dbReference>
<comment type="subcellular location">
    <subcellularLocation>
        <location evidence="1">Mitochondrion inner membrane</location>
        <topology evidence="1">Multi-pass membrane protein</topology>
    </subcellularLocation>
</comment>
<dbReference type="InterPro" id="IPR023395">
    <property type="entry name" value="MCP_dom_sf"/>
</dbReference>
<evidence type="ECO:0000256" key="7">
    <source>
        <dbReference type="ARBA" id="ARBA00022989"/>
    </source>
</evidence>
<dbReference type="PANTHER" id="PTHR45671">
    <property type="entry name" value="SOLUTE CARRIER FAMILY 25 (MITOCHONDRIAL CARRIER PHOSPHATE CARRIER), MEMBER 3, LIKE-RELATED-RELATED"/>
    <property type="match status" value="1"/>
</dbReference>
<keyword evidence="7 11" id="KW-1133">Transmembrane helix</keyword>
<evidence type="ECO:0000256" key="6">
    <source>
        <dbReference type="ARBA" id="ARBA00022792"/>
    </source>
</evidence>
<keyword evidence="13" id="KW-1185">Reference proteome</keyword>
<evidence type="ECO:0000256" key="8">
    <source>
        <dbReference type="ARBA" id="ARBA00023128"/>
    </source>
</evidence>
<keyword evidence="8" id="KW-0496">Mitochondrion</keyword>
<evidence type="ECO:0000256" key="5">
    <source>
        <dbReference type="ARBA" id="ARBA00022737"/>
    </source>
</evidence>
<dbReference type="SUPFAM" id="SSF103506">
    <property type="entry name" value="Mitochondrial carrier"/>
    <property type="match status" value="1"/>
</dbReference>
<comment type="caution">
    <text evidence="12">The sequence shown here is derived from an EMBL/GenBank/DDBJ whole genome shotgun (WGS) entry which is preliminary data.</text>
</comment>
<reference evidence="12 13" key="1">
    <citation type="submission" date="2024-02" db="EMBL/GenBank/DDBJ databases">
        <authorList>
            <person name="Chen Y."/>
            <person name="Shah S."/>
            <person name="Dougan E. K."/>
            <person name="Thang M."/>
            <person name="Chan C."/>
        </authorList>
    </citation>
    <scope>NUCLEOTIDE SEQUENCE [LARGE SCALE GENOMIC DNA]</scope>
</reference>
<dbReference type="EMBL" id="CAXAMN010000525">
    <property type="protein sequence ID" value="CAK8989231.1"/>
    <property type="molecule type" value="Genomic_DNA"/>
</dbReference>
<keyword evidence="9 10" id="KW-0472">Membrane</keyword>
<comment type="similarity">
    <text evidence="2">Belongs to the mitochondrial carrier (TC 2.A.29) family.</text>
</comment>
<evidence type="ECO:0000256" key="9">
    <source>
        <dbReference type="ARBA" id="ARBA00023136"/>
    </source>
</evidence>
<dbReference type="InterPro" id="IPR018108">
    <property type="entry name" value="MCP_transmembrane"/>
</dbReference>
<dbReference type="Gene3D" id="1.50.40.10">
    <property type="entry name" value="Mitochondrial carrier domain"/>
    <property type="match status" value="1"/>
</dbReference>
<keyword evidence="6" id="KW-0999">Mitochondrion inner membrane</keyword>
<feature type="repeat" description="Solcar" evidence="10">
    <location>
        <begin position="452"/>
        <end position="538"/>
    </location>
</feature>
<dbReference type="Proteomes" id="UP001642484">
    <property type="component" value="Unassembled WGS sequence"/>
</dbReference>
<dbReference type="PANTHER" id="PTHR45671:SF12">
    <property type="entry name" value="MITOCHONDRIAL PHOSPHATE CARRIER PROTEIN"/>
    <property type="match status" value="1"/>
</dbReference>
<feature type="repeat" description="Solcar" evidence="10">
    <location>
        <begin position="549"/>
        <end position="626"/>
    </location>
</feature>
<feature type="transmembrane region" description="Helical" evidence="11">
    <location>
        <begin position="21"/>
        <end position="38"/>
    </location>
</feature>
<evidence type="ECO:0000313" key="12">
    <source>
        <dbReference type="EMBL" id="CAK8989231.1"/>
    </source>
</evidence>
<feature type="repeat" description="Solcar" evidence="10">
    <location>
        <begin position="349"/>
        <end position="441"/>
    </location>
</feature>
<evidence type="ECO:0000256" key="3">
    <source>
        <dbReference type="ARBA" id="ARBA00022448"/>
    </source>
</evidence>
<sequence>MRGAQRKHLARATLRTPRVHSAVRVLTLAVLGATWSFVPTELGATRRRDLLQSLTSALLLPAFSAAGVKEDYTETDKLGEVWTTASVLKRRAKELEQLSQKKPQRSAPLPRAFVTYLTRVLINYDAKSAQVWESSAPRRTGAEARRAQFAALAAAVDLGILGAYGNDAAGLLSLAKALRGLCRDNVAAKRQLAFALSLLPPELQPADMIERLIEDFTAAVDFVDIVDLTEAAAATDAELQRLRNKPLADRLAQLIPDGLCMPEARLIKYWQIELVQNETNFYYRPSQAALLAAAALSSLEVNLDGGEGFGVGSFAASELPEFDRPASLDPLFGSLGRSPVARARALDLSQYARLAFSGAVCSAVVRAVLQPLDVVKITQQLSTETREEEQGGVFDSFLSTASLLSRDGGLGALYKGTGATILATSVTGFTSFGLNEFFRRSLEKWRDPYAEATAPIVLAASIGSIFVASILACPFETLRVRVMAPSERRSFGEITKEAIEGRDGRGLPSLWAGLVPFWAREIPFSACKFLVFDLASRALFAVFAPQAETSLGISALAGALAGLMSAIVSNPADVVITQISSSGNIKDAGRASLGSLDLWKGLGARCVYFAAAICAQFLIYDTVKEFLGVSSGDLRLVLDVFGISAKAESLLG</sequence>
<evidence type="ECO:0000256" key="11">
    <source>
        <dbReference type="SAM" id="Phobius"/>
    </source>
</evidence>
<accession>A0ABP0HG88</accession>
<keyword evidence="4 10" id="KW-0812">Transmembrane</keyword>
<proteinExistence type="inferred from homology"/>
<evidence type="ECO:0000256" key="2">
    <source>
        <dbReference type="ARBA" id="ARBA00006375"/>
    </source>
</evidence>
<keyword evidence="3" id="KW-0813">Transport</keyword>
<protein>
    <submittedName>
        <fullName evidence="12">Uncharacterized protein</fullName>
    </submittedName>
</protein>
<gene>
    <name evidence="12" type="ORF">CCMP2556_LOCUS1580</name>
</gene>
<evidence type="ECO:0000256" key="10">
    <source>
        <dbReference type="PROSITE-ProRule" id="PRU00282"/>
    </source>
</evidence>
<evidence type="ECO:0000313" key="13">
    <source>
        <dbReference type="Proteomes" id="UP001642484"/>
    </source>
</evidence>
<dbReference type="InterPro" id="IPR044677">
    <property type="entry name" value="SLC25A3/Pic2/Mir1-like"/>
</dbReference>
<dbReference type="PROSITE" id="PS50920">
    <property type="entry name" value="SOLCAR"/>
    <property type="match status" value="3"/>
</dbReference>
<keyword evidence="5" id="KW-0677">Repeat</keyword>
<organism evidence="12 13">
    <name type="scientific">Durusdinium trenchii</name>
    <dbReference type="NCBI Taxonomy" id="1381693"/>
    <lineage>
        <taxon>Eukaryota</taxon>
        <taxon>Sar</taxon>
        <taxon>Alveolata</taxon>
        <taxon>Dinophyceae</taxon>
        <taxon>Suessiales</taxon>
        <taxon>Symbiodiniaceae</taxon>
        <taxon>Durusdinium</taxon>
    </lineage>
</organism>